<dbReference type="Proteomes" id="UP000574390">
    <property type="component" value="Unassembled WGS sequence"/>
</dbReference>
<sequence length="102" mass="10949">VEEKNPPQSSSPACAPYHASSFAWQAMRQEFPGAFFLEVSPLLPLSCRAILYILPAIGLNDPPASPSIPGAPTHRTRRTVTLEDLADLGRVGTSLSDSVVDF</sequence>
<reference evidence="1 2" key="1">
    <citation type="submission" date="2020-04" db="EMBL/GenBank/DDBJ databases">
        <title>Perkinsus olseni comparative genomics.</title>
        <authorList>
            <person name="Bogema D.R."/>
        </authorList>
    </citation>
    <scope>NUCLEOTIDE SEQUENCE [LARGE SCALE GENOMIC DNA]</scope>
    <source>
        <strain evidence="1">ATCC PRA-205</strain>
    </source>
</reference>
<evidence type="ECO:0000313" key="1">
    <source>
        <dbReference type="EMBL" id="KAF4751351.1"/>
    </source>
</evidence>
<protein>
    <submittedName>
        <fullName evidence="1">Uncharacterized protein</fullName>
    </submittedName>
</protein>
<organism evidence="1 2">
    <name type="scientific">Perkinsus olseni</name>
    <name type="common">Perkinsus atlanticus</name>
    <dbReference type="NCBI Taxonomy" id="32597"/>
    <lineage>
        <taxon>Eukaryota</taxon>
        <taxon>Sar</taxon>
        <taxon>Alveolata</taxon>
        <taxon>Perkinsozoa</taxon>
        <taxon>Perkinsea</taxon>
        <taxon>Perkinsida</taxon>
        <taxon>Perkinsidae</taxon>
        <taxon>Perkinsus</taxon>
    </lineage>
</organism>
<name>A0A7J6U3L5_PEROL</name>
<gene>
    <name evidence="1" type="ORF">FOZ62_001736</name>
</gene>
<comment type="caution">
    <text evidence="1">The sequence shown here is derived from an EMBL/GenBank/DDBJ whole genome shotgun (WGS) entry which is preliminary data.</text>
</comment>
<feature type="non-terminal residue" evidence="1">
    <location>
        <position position="102"/>
    </location>
</feature>
<dbReference type="AlphaFoldDB" id="A0A7J6U3L5"/>
<evidence type="ECO:0000313" key="2">
    <source>
        <dbReference type="Proteomes" id="UP000574390"/>
    </source>
</evidence>
<dbReference type="EMBL" id="JABANM010003150">
    <property type="protein sequence ID" value="KAF4751351.1"/>
    <property type="molecule type" value="Genomic_DNA"/>
</dbReference>
<accession>A0A7J6U3L5</accession>
<proteinExistence type="predicted"/>